<keyword evidence="1" id="KW-0614">Plasmid</keyword>
<accession>A0A4Y6VC11</accession>
<sequence>MDGGPGGAVAEFDRPCCKVRFGSRGPHLFLFSNGLEAELSFDETHFSHDTLLELEEFSLSVGDVTLSLVY</sequence>
<geneLocation type="plasmid" evidence="1">
    <name>unnamed1</name>
</geneLocation>
<dbReference type="KEGG" id="ntn:D5366_11465"/>
<organism evidence="1 2">
    <name type="scientific">Neokomagataea tanensis</name>
    <dbReference type="NCBI Taxonomy" id="661191"/>
    <lineage>
        <taxon>Bacteria</taxon>
        <taxon>Pseudomonadati</taxon>
        <taxon>Pseudomonadota</taxon>
        <taxon>Alphaproteobacteria</taxon>
        <taxon>Acetobacterales</taxon>
        <taxon>Acetobacteraceae</taxon>
        <taxon>Neokomagataea</taxon>
    </lineage>
</organism>
<protein>
    <submittedName>
        <fullName evidence="1">Uncharacterized protein</fullName>
    </submittedName>
</protein>
<dbReference type="Proteomes" id="UP000317214">
    <property type="component" value="Plasmid unnamed1"/>
</dbReference>
<evidence type="ECO:0000313" key="2">
    <source>
        <dbReference type="Proteomes" id="UP000317214"/>
    </source>
</evidence>
<name>A0A4Y6VC11_9PROT</name>
<keyword evidence="2" id="KW-1185">Reference proteome</keyword>
<proteinExistence type="predicted"/>
<reference evidence="1 2" key="1">
    <citation type="submission" date="2018-09" db="EMBL/GenBank/DDBJ databases">
        <title>The complete genome sequence of Neokomagataea tanensis NBRC 106556(T).</title>
        <authorList>
            <person name="Chua K.-O."/>
            <person name="See-Too W.-S."/>
            <person name="Hong K.-W."/>
            <person name="Yin W.-F."/>
            <person name="Chan K.-G."/>
        </authorList>
    </citation>
    <scope>NUCLEOTIDE SEQUENCE [LARGE SCALE GENOMIC DNA]</scope>
    <source>
        <strain evidence="2">AH13 \ NBRC 106556</strain>
        <plasmid evidence="1 2">unnamed1</plasmid>
    </source>
</reference>
<gene>
    <name evidence="1" type="ORF">D5366_11465</name>
</gene>
<dbReference type="AlphaFoldDB" id="A0A4Y6VC11"/>
<evidence type="ECO:0000313" key="1">
    <source>
        <dbReference type="EMBL" id="QDH26036.1"/>
    </source>
</evidence>
<dbReference type="EMBL" id="CP032486">
    <property type="protein sequence ID" value="QDH26036.1"/>
    <property type="molecule type" value="Genomic_DNA"/>
</dbReference>